<dbReference type="SUPFAM" id="SSF52833">
    <property type="entry name" value="Thioredoxin-like"/>
    <property type="match status" value="1"/>
</dbReference>
<gene>
    <name evidence="3" type="ORF">GGP82_002712</name>
</gene>
<protein>
    <submittedName>
        <fullName evidence="3">Thiol-disulfide isomerase/thioredoxin</fullName>
    </submittedName>
</protein>
<dbReference type="InterPro" id="IPR013740">
    <property type="entry name" value="Redoxin"/>
</dbReference>
<evidence type="ECO:0000256" key="1">
    <source>
        <dbReference type="SAM" id="MobiDB-lite"/>
    </source>
</evidence>
<dbReference type="GO" id="GO:0016853">
    <property type="term" value="F:isomerase activity"/>
    <property type="evidence" value="ECO:0007669"/>
    <property type="project" value="UniProtKB-KW"/>
</dbReference>
<proteinExistence type="predicted"/>
<keyword evidence="3" id="KW-0413">Isomerase</keyword>
<evidence type="ECO:0000313" key="3">
    <source>
        <dbReference type="EMBL" id="MCS3866141.1"/>
    </source>
</evidence>
<sequence>MSTVSFVPTMRGARTLRGLSVPSALVALLLAASVARLGIDPRPAEAQSEDKIQVAGTALGPGDSTKARRLLQADLSPKSSHWTQLHDSEGQGQAVKTFHQAARLAYPAGVRADSMIVFSRSVGTGHPDPAVRAEFLFGGLQVAASAGRDEAREQLYRRLTSEHETSGYAEQARRLFAPDSPIEAGRPLPELTLPKLSDPTATFSEDDFEGKTVLIDFWGTWCPPCVRAMPHLHEAHRQHGGKDFTILSVALRDSPEAVEEFRANKWAMPWNHALVPKESDLQKKLQGRFDIRGLPLAILVGPDGQIRHVSRGVGSGEETAQAVREAVGGKGSPGNTAPGGATSEATGGEDSPQ</sequence>
<dbReference type="PROSITE" id="PS51352">
    <property type="entry name" value="THIOREDOXIN_2"/>
    <property type="match status" value="1"/>
</dbReference>
<comment type="caution">
    <text evidence="3">The sequence shown here is derived from an EMBL/GenBank/DDBJ whole genome shotgun (WGS) entry which is preliminary data.</text>
</comment>
<feature type="region of interest" description="Disordered" evidence="1">
    <location>
        <begin position="326"/>
        <end position="353"/>
    </location>
</feature>
<feature type="domain" description="Thioredoxin" evidence="2">
    <location>
        <begin position="182"/>
        <end position="328"/>
    </location>
</feature>
<dbReference type="PANTHER" id="PTHR42852:SF17">
    <property type="entry name" value="THIOREDOXIN-LIKE PROTEIN HI_1115"/>
    <property type="match status" value="1"/>
</dbReference>
<dbReference type="InterPro" id="IPR050553">
    <property type="entry name" value="Thioredoxin_ResA/DsbE_sf"/>
</dbReference>
<dbReference type="CDD" id="cd02966">
    <property type="entry name" value="TlpA_like_family"/>
    <property type="match status" value="1"/>
</dbReference>
<accession>A0A9X2ZMY9</accession>
<name>A0A9X2ZMY9_9BACT</name>
<dbReference type="GO" id="GO:0016491">
    <property type="term" value="F:oxidoreductase activity"/>
    <property type="evidence" value="ECO:0007669"/>
    <property type="project" value="InterPro"/>
</dbReference>
<dbReference type="EMBL" id="JANTYZ010000009">
    <property type="protein sequence ID" value="MCS3866141.1"/>
    <property type="molecule type" value="Genomic_DNA"/>
</dbReference>
<organism evidence="3 4">
    <name type="scientific">Salinibacter ruber</name>
    <dbReference type="NCBI Taxonomy" id="146919"/>
    <lineage>
        <taxon>Bacteria</taxon>
        <taxon>Pseudomonadati</taxon>
        <taxon>Rhodothermota</taxon>
        <taxon>Rhodothermia</taxon>
        <taxon>Rhodothermales</taxon>
        <taxon>Salinibacteraceae</taxon>
        <taxon>Salinibacter</taxon>
    </lineage>
</organism>
<dbReference type="InterPro" id="IPR013766">
    <property type="entry name" value="Thioredoxin_domain"/>
</dbReference>
<dbReference type="PANTHER" id="PTHR42852">
    <property type="entry name" value="THIOL:DISULFIDE INTERCHANGE PROTEIN DSBE"/>
    <property type="match status" value="1"/>
</dbReference>
<reference evidence="3" key="1">
    <citation type="submission" date="2022-08" db="EMBL/GenBank/DDBJ databases">
        <title>Genomic Encyclopedia of Type Strains, Phase V (KMG-V): Genome sequencing to study the core and pangenomes of soil and plant-associated prokaryotes.</title>
        <authorList>
            <person name="Whitman W."/>
        </authorList>
    </citation>
    <scope>NUCLEOTIDE SEQUENCE</scope>
    <source>
        <strain evidence="3">SP2016B</strain>
    </source>
</reference>
<dbReference type="InterPro" id="IPR036249">
    <property type="entry name" value="Thioredoxin-like_sf"/>
</dbReference>
<dbReference type="AlphaFoldDB" id="A0A9X2ZMY9"/>
<evidence type="ECO:0000259" key="2">
    <source>
        <dbReference type="PROSITE" id="PS51352"/>
    </source>
</evidence>
<evidence type="ECO:0000313" key="4">
    <source>
        <dbReference type="Proteomes" id="UP001155034"/>
    </source>
</evidence>
<dbReference type="RefSeq" id="WP_259083932.1">
    <property type="nucleotide sequence ID" value="NZ_JANTYZ010000009.1"/>
</dbReference>
<dbReference type="Pfam" id="PF08534">
    <property type="entry name" value="Redoxin"/>
    <property type="match status" value="1"/>
</dbReference>
<dbReference type="Gene3D" id="3.40.30.10">
    <property type="entry name" value="Glutaredoxin"/>
    <property type="match status" value="1"/>
</dbReference>
<dbReference type="Proteomes" id="UP001155034">
    <property type="component" value="Unassembled WGS sequence"/>
</dbReference>